<evidence type="ECO:0000259" key="6">
    <source>
        <dbReference type="Pfam" id="PF00155"/>
    </source>
</evidence>
<reference evidence="7 8" key="1">
    <citation type="submission" date="2019-12" db="EMBL/GenBank/DDBJ databases">
        <title>Whole genome sequencing of endophytic Actinobacterium Micromonospora sp. MPMI6T.</title>
        <authorList>
            <person name="Evv R."/>
            <person name="Podile A.R."/>
        </authorList>
    </citation>
    <scope>NUCLEOTIDE SEQUENCE [LARGE SCALE GENOMIC DNA]</scope>
    <source>
        <strain evidence="7 8">MPMI6</strain>
    </source>
</reference>
<feature type="non-terminal residue" evidence="7">
    <location>
        <position position="1"/>
    </location>
</feature>
<keyword evidence="7" id="KW-0032">Aminotransferase</keyword>
<dbReference type="Proteomes" id="UP000823521">
    <property type="component" value="Unassembled WGS sequence"/>
</dbReference>
<evidence type="ECO:0000256" key="5">
    <source>
        <dbReference type="ARBA" id="ARBA00047715"/>
    </source>
</evidence>
<evidence type="ECO:0000256" key="3">
    <source>
        <dbReference type="ARBA" id="ARBA00022679"/>
    </source>
</evidence>
<comment type="caution">
    <text evidence="7">The sequence shown here is derived from an EMBL/GenBank/DDBJ whole genome shotgun (WGS) entry which is preliminary data.</text>
</comment>
<dbReference type="SUPFAM" id="SSF53383">
    <property type="entry name" value="PLP-dependent transferases"/>
    <property type="match status" value="1"/>
</dbReference>
<dbReference type="Gene3D" id="3.90.1150.10">
    <property type="entry name" value="Aspartate Aminotransferase, domain 1"/>
    <property type="match status" value="1"/>
</dbReference>
<keyword evidence="4" id="KW-0663">Pyridoxal phosphate</keyword>
<dbReference type="GO" id="GO:0008483">
    <property type="term" value="F:transaminase activity"/>
    <property type="evidence" value="ECO:0007669"/>
    <property type="project" value="UniProtKB-KW"/>
</dbReference>
<keyword evidence="8" id="KW-1185">Reference proteome</keyword>
<evidence type="ECO:0000313" key="7">
    <source>
        <dbReference type="EMBL" id="MBO4209449.1"/>
    </source>
</evidence>
<dbReference type="EC" id="2.3.1.47" evidence="2"/>
<gene>
    <name evidence="7" type="ORF">GSF22_26170</name>
</gene>
<dbReference type="PANTHER" id="PTHR13693:SF100">
    <property type="entry name" value="8-AMINO-7-OXONONANOATE SYNTHASE"/>
    <property type="match status" value="1"/>
</dbReference>
<comment type="catalytic activity">
    <reaction evidence="5">
        <text>6-carboxyhexanoyl-[ACP] + L-alanine + H(+) = (8S)-8-amino-7-oxononanoate + holo-[ACP] + CO2</text>
        <dbReference type="Rhea" id="RHEA:42288"/>
        <dbReference type="Rhea" id="RHEA-COMP:9685"/>
        <dbReference type="Rhea" id="RHEA-COMP:9955"/>
        <dbReference type="ChEBI" id="CHEBI:15378"/>
        <dbReference type="ChEBI" id="CHEBI:16526"/>
        <dbReference type="ChEBI" id="CHEBI:57972"/>
        <dbReference type="ChEBI" id="CHEBI:64479"/>
        <dbReference type="ChEBI" id="CHEBI:78846"/>
        <dbReference type="ChEBI" id="CHEBI:149468"/>
        <dbReference type="EC" id="2.3.1.47"/>
    </reaction>
</comment>
<evidence type="ECO:0000313" key="8">
    <source>
        <dbReference type="Proteomes" id="UP000823521"/>
    </source>
</evidence>
<sequence>HLVDTGRTFIFDTALPPAVAAGVLAATGLAREGDPLRDELAGRAALAVARFRAAGLPVSTPSAAVVSVTAPGPEAAVSWAADCRARGVAVGCFRPPSTPDTRSRLRLTISAGVARMDFERALDVIVECAP</sequence>
<dbReference type="RefSeq" id="WP_208816412.1">
    <property type="nucleotide sequence ID" value="NZ_WVUH01000302.1"/>
</dbReference>
<dbReference type="InterPro" id="IPR004839">
    <property type="entry name" value="Aminotransferase_I/II_large"/>
</dbReference>
<keyword evidence="3" id="KW-0808">Transferase</keyword>
<feature type="domain" description="Aminotransferase class I/classII large" evidence="6">
    <location>
        <begin position="2"/>
        <end position="125"/>
    </location>
</feature>
<evidence type="ECO:0000256" key="1">
    <source>
        <dbReference type="ARBA" id="ARBA00001933"/>
    </source>
</evidence>
<dbReference type="InterPro" id="IPR015424">
    <property type="entry name" value="PyrdxlP-dep_Trfase"/>
</dbReference>
<dbReference type="Pfam" id="PF00155">
    <property type="entry name" value="Aminotran_1_2"/>
    <property type="match status" value="1"/>
</dbReference>
<name>A0ABS3VYJ7_MICEH</name>
<dbReference type="PANTHER" id="PTHR13693">
    <property type="entry name" value="CLASS II AMINOTRANSFERASE/8-AMINO-7-OXONONANOATE SYNTHASE"/>
    <property type="match status" value="1"/>
</dbReference>
<comment type="cofactor">
    <cofactor evidence="1">
        <name>pyridoxal 5'-phosphate</name>
        <dbReference type="ChEBI" id="CHEBI:597326"/>
    </cofactor>
</comment>
<protein>
    <recommendedName>
        <fullName evidence="2">8-amino-7-oxononanoate synthase</fullName>
        <ecNumber evidence="2">2.3.1.47</ecNumber>
    </recommendedName>
</protein>
<dbReference type="InterPro" id="IPR050087">
    <property type="entry name" value="AON_synthase_class-II"/>
</dbReference>
<evidence type="ECO:0000256" key="4">
    <source>
        <dbReference type="ARBA" id="ARBA00022898"/>
    </source>
</evidence>
<organism evidence="7 8">
    <name type="scientific">Micromonospora echinofusca</name>
    <dbReference type="NCBI Taxonomy" id="47858"/>
    <lineage>
        <taxon>Bacteria</taxon>
        <taxon>Bacillati</taxon>
        <taxon>Actinomycetota</taxon>
        <taxon>Actinomycetes</taxon>
        <taxon>Micromonosporales</taxon>
        <taxon>Micromonosporaceae</taxon>
        <taxon>Micromonospora</taxon>
    </lineage>
</organism>
<proteinExistence type="predicted"/>
<dbReference type="EMBL" id="WVUH01000302">
    <property type="protein sequence ID" value="MBO4209449.1"/>
    <property type="molecule type" value="Genomic_DNA"/>
</dbReference>
<dbReference type="InterPro" id="IPR015422">
    <property type="entry name" value="PyrdxlP-dep_Trfase_small"/>
</dbReference>
<evidence type="ECO:0000256" key="2">
    <source>
        <dbReference type="ARBA" id="ARBA00013187"/>
    </source>
</evidence>
<accession>A0ABS3VYJ7</accession>